<keyword evidence="1" id="KW-0732">Signal</keyword>
<dbReference type="AlphaFoldDB" id="A0AA38SHF9"/>
<evidence type="ECO:0000313" key="2">
    <source>
        <dbReference type="EMBL" id="KAJ9542820.1"/>
    </source>
</evidence>
<proteinExistence type="predicted"/>
<protein>
    <recommendedName>
        <fullName evidence="4">Secreted protein</fullName>
    </recommendedName>
</protein>
<sequence>MVVRSRIVAVLLSDILLLQNLCIRRAVNCVVYLLVSASPLCVGREFQRPHHHAVVATSRSSRLPSSSDSGTAFADWVANPSSSSAAAALRPSDQDLSLGFNAGPPTGGGAPSAAMWPSSASSSSSRQINYGLPRSACWGFETSSWFPITTIPTTRIP</sequence>
<evidence type="ECO:0000313" key="3">
    <source>
        <dbReference type="Proteomes" id="UP001172457"/>
    </source>
</evidence>
<keyword evidence="3" id="KW-1185">Reference proteome</keyword>
<name>A0AA38SHF9_9ASTR</name>
<feature type="signal peptide" evidence="1">
    <location>
        <begin position="1"/>
        <end position="26"/>
    </location>
</feature>
<comment type="caution">
    <text evidence="2">The sequence shown here is derived from an EMBL/GenBank/DDBJ whole genome shotgun (WGS) entry which is preliminary data.</text>
</comment>
<evidence type="ECO:0008006" key="4">
    <source>
        <dbReference type="Google" id="ProtNLM"/>
    </source>
</evidence>
<organism evidence="2 3">
    <name type="scientific">Centaurea solstitialis</name>
    <name type="common">yellow star-thistle</name>
    <dbReference type="NCBI Taxonomy" id="347529"/>
    <lineage>
        <taxon>Eukaryota</taxon>
        <taxon>Viridiplantae</taxon>
        <taxon>Streptophyta</taxon>
        <taxon>Embryophyta</taxon>
        <taxon>Tracheophyta</taxon>
        <taxon>Spermatophyta</taxon>
        <taxon>Magnoliopsida</taxon>
        <taxon>eudicotyledons</taxon>
        <taxon>Gunneridae</taxon>
        <taxon>Pentapetalae</taxon>
        <taxon>asterids</taxon>
        <taxon>campanulids</taxon>
        <taxon>Asterales</taxon>
        <taxon>Asteraceae</taxon>
        <taxon>Carduoideae</taxon>
        <taxon>Cardueae</taxon>
        <taxon>Centaureinae</taxon>
        <taxon>Centaurea</taxon>
    </lineage>
</organism>
<gene>
    <name evidence="2" type="ORF">OSB04_029326</name>
</gene>
<reference evidence="2" key="1">
    <citation type="submission" date="2023-03" db="EMBL/GenBank/DDBJ databases">
        <title>Chromosome-scale reference genome and RAD-based genetic map of yellow starthistle (Centaurea solstitialis) reveal putative structural variation and QTLs associated with invader traits.</title>
        <authorList>
            <person name="Reatini B."/>
            <person name="Cang F.A."/>
            <person name="Jiang Q."/>
            <person name="Mckibben M.T.W."/>
            <person name="Barker M.S."/>
            <person name="Rieseberg L.H."/>
            <person name="Dlugosch K.M."/>
        </authorList>
    </citation>
    <scope>NUCLEOTIDE SEQUENCE</scope>
    <source>
        <strain evidence="2">CAN-66</strain>
        <tissue evidence="2">Leaf</tissue>
    </source>
</reference>
<dbReference type="EMBL" id="JARYMX010000007">
    <property type="protein sequence ID" value="KAJ9542820.1"/>
    <property type="molecule type" value="Genomic_DNA"/>
</dbReference>
<feature type="chain" id="PRO_5041430699" description="Secreted protein" evidence="1">
    <location>
        <begin position="27"/>
        <end position="157"/>
    </location>
</feature>
<dbReference type="Proteomes" id="UP001172457">
    <property type="component" value="Chromosome 7"/>
</dbReference>
<evidence type="ECO:0000256" key="1">
    <source>
        <dbReference type="SAM" id="SignalP"/>
    </source>
</evidence>
<accession>A0AA38SHF9</accession>